<comment type="caution">
    <text evidence="2">The sequence shown here is derived from an EMBL/GenBank/DDBJ whole genome shotgun (WGS) entry which is preliminary data.</text>
</comment>
<feature type="non-terminal residue" evidence="2">
    <location>
        <position position="1"/>
    </location>
</feature>
<dbReference type="Proteomes" id="UP001165090">
    <property type="component" value="Unassembled WGS sequence"/>
</dbReference>
<evidence type="ECO:0000313" key="2">
    <source>
        <dbReference type="EMBL" id="GLI68696.1"/>
    </source>
</evidence>
<feature type="region of interest" description="Disordered" evidence="1">
    <location>
        <begin position="1"/>
        <end position="69"/>
    </location>
</feature>
<organism evidence="2 3">
    <name type="scientific">Volvox africanus</name>
    <dbReference type="NCBI Taxonomy" id="51714"/>
    <lineage>
        <taxon>Eukaryota</taxon>
        <taxon>Viridiplantae</taxon>
        <taxon>Chlorophyta</taxon>
        <taxon>core chlorophytes</taxon>
        <taxon>Chlorophyceae</taxon>
        <taxon>CS clade</taxon>
        <taxon>Chlamydomonadales</taxon>
        <taxon>Volvocaceae</taxon>
        <taxon>Volvox</taxon>
    </lineage>
</organism>
<proteinExistence type="predicted"/>
<keyword evidence="3" id="KW-1185">Reference proteome</keyword>
<sequence length="125" mass="12189">PVAATRLPSEMLPRTPRPSLDESYVPIAGSSGDSGGGAAAGTNDQSGPMELMAGAEAGRTAGGGNGAAAVPTTDAAAACVWPEGMGLADAAAAEELAMAPVLLSGEAAVVPHHQPQLQPPYGDTE</sequence>
<name>A0ABQ5SGG5_9CHLO</name>
<accession>A0ABQ5SGG5</accession>
<dbReference type="EMBL" id="BSDZ01000080">
    <property type="protein sequence ID" value="GLI68696.1"/>
    <property type="molecule type" value="Genomic_DNA"/>
</dbReference>
<gene>
    <name evidence="2" type="ORF">VaNZ11_013150</name>
</gene>
<feature type="non-terminal residue" evidence="2">
    <location>
        <position position="125"/>
    </location>
</feature>
<evidence type="ECO:0000313" key="3">
    <source>
        <dbReference type="Proteomes" id="UP001165090"/>
    </source>
</evidence>
<protein>
    <submittedName>
        <fullName evidence="2">Uncharacterized protein</fullName>
    </submittedName>
</protein>
<reference evidence="2 3" key="1">
    <citation type="journal article" date="2023" name="IScience">
        <title>Expanded male sex-determining region conserved during the evolution of homothallism in the green alga Volvox.</title>
        <authorList>
            <person name="Yamamoto K."/>
            <person name="Matsuzaki R."/>
            <person name="Mahakham W."/>
            <person name="Heman W."/>
            <person name="Sekimoto H."/>
            <person name="Kawachi M."/>
            <person name="Minakuchi Y."/>
            <person name="Toyoda A."/>
            <person name="Nozaki H."/>
        </authorList>
    </citation>
    <scope>NUCLEOTIDE SEQUENCE [LARGE SCALE GENOMIC DNA]</scope>
    <source>
        <strain evidence="2 3">NIES-4468</strain>
    </source>
</reference>
<evidence type="ECO:0000256" key="1">
    <source>
        <dbReference type="SAM" id="MobiDB-lite"/>
    </source>
</evidence>